<evidence type="ECO:0000313" key="1">
    <source>
        <dbReference type="EMBL" id="RMA64547.1"/>
    </source>
</evidence>
<keyword evidence="2" id="KW-1185">Reference proteome</keyword>
<comment type="caution">
    <text evidence="1">The sequence shown here is derived from an EMBL/GenBank/DDBJ whole genome shotgun (WGS) entry which is preliminary data.</text>
</comment>
<sequence length="128" mass="15197">MTNESTITDPSEEENKAAFLESNIFLDLENQHKGIRDKSKQYFSEEDFKKVLERAAYYGIGIYNIYAFRKKKPFDTVNHEDYNKKATHPKWYSNAFIHLKKREKEMLYAADYRVTKKLLSGNPKTMEK</sequence>
<dbReference type="RefSeq" id="WP_121906988.1">
    <property type="nucleotide sequence ID" value="NZ_REFC01000012.1"/>
</dbReference>
<reference evidence="1 2" key="1">
    <citation type="submission" date="2018-10" db="EMBL/GenBank/DDBJ databases">
        <title>Genomic Encyclopedia of Archaeal and Bacterial Type Strains, Phase II (KMG-II): from individual species to whole genera.</title>
        <authorList>
            <person name="Goeker M."/>
        </authorList>
    </citation>
    <scope>NUCLEOTIDE SEQUENCE [LARGE SCALE GENOMIC DNA]</scope>
    <source>
        <strain evidence="1 2">DSM 23424</strain>
    </source>
</reference>
<gene>
    <name evidence="1" type="ORF">BXY75_1423</name>
</gene>
<protein>
    <submittedName>
        <fullName evidence="1">Uncharacterized protein</fullName>
    </submittedName>
</protein>
<organism evidence="1 2">
    <name type="scientific">Ulvibacter antarcticus</name>
    <dbReference type="NCBI Taxonomy" id="442714"/>
    <lineage>
        <taxon>Bacteria</taxon>
        <taxon>Pseudomonadati</taxon>
        <taxon>Bacteroidota</taxon>
        <taxon>Flavobacteriia</taxon>
        <taxon>Flavobacteriales</taxon>
        <taxon>Flavobacteriaceae</taxon>
        <taxon>Ulvibacter</taxon>
    </lineage>
</organism>
<dbReference type="AlphaFoldDB" id="A0A3L9YXJ1"/>
<dbReference type="Proteomes" id="UP000271339">
    <property type="component" value="Unassembled WGS sequence"/>
</dbReference>
<evidence type="ECO:0000313" key="2">
    <source>
        <dbReference type="Proteomes" id="UP000271339"/>
    </source>
</evidence>
<proteinExistence type="predicted"/>
<accession>A0A3L9YXJ1</accession>
<dbReference type="OrthoDB" id="7066022at2"/>
<name>A0A3L9YXJ1_9FLAO</name>
<dbReference type="EMBL" id="REFC01000012">
    <property type="protein sequence ID" value="RMA64547.1"/>
    <property type="molecule type" value="Genomic_DNA"/>
</dbReference>